<name>A0A1E5XVU9_9HYPH</name>
<comment type="caution">
    <text evidence="11">The sequence shown here is derived from an EMBL/GenBank/DDBJ whole genome shotgun (WGS) entry which is preliminary data.</text>
</comment>
<keyword evidence="4 9" id="KW-0997">Cell inner membrane</keyword>
<organism evidence="11 12">
    <name type="scientific">Devosia insulae DS-56</name>
    <dbReference type="NCBI Taxonomy" id="1116389"/>
    <lineage>
        <taxon>Bacteria</taxon>
        <taxon>Pseudomonadati</taxon>
        <taxon>Pseudomonadota</taxon>
        <taxon>Alphaproteobacteria</taxon>
        <taxon>Hyphomicrobiales</taxon>
        <taxon>Devosiaceae</taxon>
        <taxon>Devosia</taxon>
    </lineage>
</organism>
<feature type="domain" description="Tripartite ATP-independent periplasmic transporters DctQ component" evidence="10">
    <location>
        <begin position="17"/>
        <end position="145"/>
    </location>
</feature>
<comment type="similarity">
    <text evidence="8 9">Belongs to the TRAP transporter small permease family.</text>
</comment>
<evidence type="ECO:0000256" key="5">
    <source>
        <dbReference type="ARBA" id="ARBA00022692"/>
    </source>
</evidence>
<dbReference type="GO" id="GO:0005886">
    <property type="term" value="C:plasma membrane"/>
    <property type="evidence" value="ECO:0007669"/>
    <property type="project" value="UniProtKB-SubCell"/>
</dbReference>
<evidence type="ECO:0000256" key="9">
    <source>
        <dbReference type="RuleBase" id="RU369079"/>
    </source>
</evidence>
<comment type="subunit">
    <text evidence="9">The complex comprises the extracytoplasmic solute receptor protein and the two transmembrane proteins.</text>
</comment>
<dbReference type="Pfam" id="PF04290">
    <property type="entry name" value="DctQ"/>
    <property type="match status" value="1"/>
</dbReference>
<gene>
    <name evidence="11" type="ORF">VW23_010405</name>
</gene>
<accession>A0A1E5XVU9</accession>
<evidence type="ECO:0000256" key="6">
    <source>
        <dbReference type="ARBA" id="ARBA00022989"/>
    </source>
</evidence>
<keyword evidence="5 9" id="KW-0812">Transmembrane</keyword>
<evidence type="ECO:0000256" key="2">
    <source>
        <dbReference type="ARBA" id="ARBA00022448"/>
    </source>
</evidence>
<protein>
    <recommendedName>
        <fullName evidence="9">TRAP transporter small permease protein</fullName>
    </recommendedName>
</protein>
<evidence type="ECO:0000256" key="8">
    <source>
        <dbReference type="ARBA" id="ARBA00038436"/>
    </source>
</evidence>
<dbReference type="PANTHER" id="PTHR35011:SF2">
    <property type="entry name" value="2,3-DIKETO-L-GULONATE TRAP TRANSPORTER SMALL PERMEASE PROTEIN YIAM"/>
    <property type="match status" value="1"/>
</dbReference>
<comment type="subcellular location">
    <subcellularLocation>
        <location evidence="1 9">Cell inner membrane</location>
        <topology evidence="1 9">Multi-pass membrane protein</topology>
    </subcellularLocation>
</comment>
<evidence type="ECO:0000256" key="3">
    <source>
        <dbReference type="ARBA" id="ARBA00022475"/>
    </source>
</evidence>
<dbReference type="InterPro" id="IPR055348">
    <property type="entry name" value="DctQ"/>
</dbReference>
<keyword evidence="12" id="KW-1185">Reference proteome</keyword>
<dbReference type="Proteomes" id="UP000095463">
    <property type="component" value="Unassembled WGS sequence"/>
</dbReference>
<keyword evidence="2 9" id="KW-0813">Transport</keyword>
<comment type="function">
    <text evidence="9">Part of the tripartite ATP-independent periplasmic (TRAP) transport system.</text>
</comment>
<keyword evidence="3" id="KW-1003">Cell membrane</keyword>
<feature type="transmembrane region" description="Helical" evidence="9">
    <location>
        <begin position="80"/>
        <end position="101"/>
    </location>
</feature>
<evidence type="ECO:0000313" key="12">
    <source>
        <dbReference type="Proteomes" id="UP000095463"/>
    </source>
</evidence>
<dbReference type="GO" id="GO:0015740">
    <property type="term" value="P:C4-dicarboxylate transport"/>
    <property type="evidence" value="ECO:0007669"/>
    <property type="project" value="TreeGrafter"/>
</dbReference>
<evidence type="ECO:0000256" key="1">
    <source>
        <dbReference type="ARBA" id="ARBA00004429"/>
    </source>
</evidence>
<keyword evidence="7 9" id="KW-0472">Membrane</keyword>
<dbReference type="EMBL" id="LAJE02000061">
    <property type="protein sequence ID" value="OEO32684.1"/>
    <property type="molecule type" value="Genomic_DNA"/>
</dbReference>
<evidence type="ECO:0000313" key="11">
    <source>
        <dbReference type="EMBL" id="OEO32684.1"/>
    </source>
</evidence>
<dbReference type="GO" id="GO:0022857">
    <property type="term" value="F:transmembrane transporter activity"/>
    <property type="evidence" value="ECO:0007669"/>
    <property type="project" value="UniProtKB-UniRule"/>
</dbReference>
<dbReference type="AlphaFoldDB" id="A0A1E5XVU9"/>
<reference evidence="11 12" key="1">
    <citation type="journal article" date="2015" name="Genome Announc.">
        <title>Genome Assemblies of Three Soil-Associated Devosia species: D. insulae, D. limi, and D. soli.</title>
        <authorList>
            <person name="Hassan Y.I."/>
            <person name="Lepp D."/>
            <person name="Zhou T."/>
        </authorList>
    </citation>
    <scope>NUCLEOTIDE SEQUENCE [LARGE SCALE GENOMIC DNA]</scope>
    <source>
        <strain evidence="11 12">DS-56</strain>
    </source>
</reference>
<keyword evidence="6 9" id="KW-1133">Transmembrane helix</keyword>
<dbReference type="PANTHER" id="PTHR35011">
    <property type="entry name" value="2,3-DIKETO-L-GULONATE TRAP TRANSPORTER SMALL PERMEASE PROTEIN YIAM"/>
    <property type="match status" value="1"/>
</dbReference>
<evidence type="ECO:0000259" key="10">
    <source>
        <dbReference type="Pfam" id="PF04290"/>
    </source>
</evidence>
<sequence length="153" mass="17388">MWTQVAEGVAAVSFAVMFFAFIVQVASRYIFNAPVAWTLELCAIAYVWVVFWSCGILVPERQQIVFDVIYNWFKPGPRRWLAIFNTACLGLAFLAALPGVFDYILFLGKRSTMLLHVRMDLVYSCFAIFLIAVVVGAAVRIRRLLSAEWHKSL</sequence>
<feature type="transmembrane region" description="Helical" evidence="9">
    <location>
        <begin position="12"/>
        <end position="31"/>
    </location>
</feature>
<feature type="transmembrane region" description="Helical" evidence="9">
    <location>
        <begin position="37"/>
        <end position="59"/>
    </location>
</feature>
<evidence type="ECO:0000256" key="4">
    <source>
        <dbReference type="ARBA" id="ARBA00022519"/>
    </source>
</evidence>
<evidence type="ECO:0000256" key="7">
    <source>
        <dbReference type="ARBA" id="ARBA00023136"/>
    </source>
</evidence>
<proteinExistence type="inferred from homology"/>
<feature type="transmembrane region" description="Helical" evidence="9">
    <location>
        <begin position="121"/>
        <end position="141"/>
    </location>
</feature>
<dbReference type="InterPro" id="IPR007387">
    <property type="entry name" value="TRAP_DctQ"/>
</dbReference>